<proteinExistence type="predicted"/>
<gene>
    <name evidence="1" type="ORF">BZG36_05003</name>
</gene>
<evidence type="ECO:0000313" key="1">
    <source>
        <dbReference type="EMBL" id="OZJ01914.1"/>
    </source>
</evidence>
<name>A0A261XUJ2_9FUNG</name>
<comment type="caution">
    <text evidence="1">The sequence shown here is derived from an EMBL/GenBank/DDBJ whole genome shotgun (WGS) entry which is preliminary data.</text>
</comment>
<dbReference type="Proteomes" id="UP000242875">
    <property type="component" value="Unassembled WGS sequence"/>
</dbReference>
<keyword evidence="2" id="KW-1185">Reference proteome</keyword>
<feature type="non-terminal residue" evidence="1">
    <location>
        <position position="120"/>
    </location>
</feature>
<sequence>MESEVFELSMSLQHFISPIASHKSILNIPTWNVKMVVVWDEANGMVYPNWPMKFPSRTVQGRALITPVMTYFHQSPFFYAIACGTSMTLKTAHSDMISRGGKAEILIPFIGRNRFETSRQ</sequence>
<dbReference type="EMBL" id="MVBO01000217">
    <property type="protein sequence ID" value="OZJ01914.1"/>
    <property type="molecule type" value="Genomic_DNA"/>
</dbReference>
<evidence type="ECO:0000313" key="2">
    <source>
        <dbReference type="Proteomes" id="UP000242875"/>
    </source>
</evidence>
<dbReference type="AlphaFoldDB" id="A0A261XUJ2"/>
<protein>
    <submittedName>
        <fullName evidence="1">Uncharacterized protein</fullName>
    </submittedName>
</protein>
<organism evidence="1 2">
    <name type="scientific">Bifiguratus adelaidae</name>
    <dbReference type="NCBI Taxonomy" id="1938954"/>
    <lineage>
        <taxon>Eukaryota</taxon>
        <taxon>Fungi</taxon>
        <taxon>Fungi incertae sedis</taxon>
        <taxon>Mucoromycota</taxon>
        <taxon>Mucoromycotina</taxon>
        <taxon>Endogonomycetes</taxon>
        <taxon>Endogonales</taxon>
        <taxon>Endogonales incertae sedis</taxon>
        <taxon>Bifiguratus</taxon>
    </lineage>
</organism>
<reference evidence="1 2" key="1">
    <citation type="journal article" date="2017" name="Mycologia">
        <title>Bifiguratus adelaidae, gen. et sp. nov., a new member of Mucoromycotina in endophytic and soil-dwelling habitats.</title>
        <authorList>
            <person name="Torres-Cruz T.J."/>
            <person name="Billingsley Tobias T.L."/>
            <person name="Almatruk M."/>
            <person name="Hesse C."/>
            <person name="Kuske C.R."/>
            <person name="Desiro A."/>
            <person name="Benucci G.M."/>
            <person name="Bonito G."/>
            <person name="Stajich J.E."/>
            <person name="Dunlap C."/>
            <person name="Arnold A.E."/>
            <person name="Porras-Alfaro A."/>
        </authorList>
    </citation>
    <scope>NUCLEOTIDE SEQUENCE [LARGE SCALE GENOMIC DNA]</scope>
    <source>
        <strain evidence="1 2">AZ0501</strain>
    </source>
</reference>
<accession>A0A261XUJ2</accession>